<reference evidence="3 4" key="1">
    <citation type="journal article" date="2021" name="Nat. Commun.">
        <title>Genetic determinants of endophytism in the Arabidopsis root mycobiome.</title>
        <authorList>
            <person name="Mesny F."/>
            <person name="Miyauchi S."/>
            <person name="Thiergart T."/>
            <person name="Pickel B."/>
            <person name="Atanasova L."/>
            <person name="Karlsson M."/>
            <person name="Huettel B."/>
            <person name="Barry K.W."/>
            <person name="Haridas S."/>
            <person name="Chen C."/>
            <person name="Bauer D."/>
            <person name="Andreopoulos W."/>
            <person name="Pangilinan J."/>
            <person name="LaButti K."/>
            <person name="Riley R."/>
            <person name="Lipzen A."/>
            <person name="Clum A."/>
            <person name="Drula E."/>
            <person name="Henrissat B."/>
            <person name="Kohler A."/>
            <person name="Grigoriev I.V."/>
            <person name="Martin F.M."/>
            <person name="Hacquard S."/>
        </authorList>
    </citation>
    <scope>NUCLEOTIDE SEQUENCE [LARGE SCALE GENOMIC DNA]</scope>
    <source>
        <strain evidence="3 4">MPI-CAGE-CH-0241</strain>
    </source>
</reference>
<dbReference type="AlphaFoldDB" id="A0A9P8WFD9"/>
<dbReference type="InterPro" id="IPR011333">
    <property type="entry name" value="SKP1/BTB/POZ_sf"/>
</dbReference>
<dbReference type="PANTHER" id="PTHR47843">
    <property type="entry name" value="BTB DOMAIN-CONTAINING PROTEIN-RELATED"/>
    <property type="match status" value="1"/>
</dbReference>
<dbReference type="PANTHER" id="PTHR47843:SF5">
    <property type="entry name" value="BTB_POZ DOMAIN PROTEIN"/>
    <property type="match status" value="1"/>
</dbReference>
<dbReference type="Gene3D" id="3.30.710.10">
    <property type="entry name" value="Potassium Channel Kv1.1, Chain A"/>
    <property type="match status" value="1"/>
</dbReference>
<evidence type="ECO:0000256" key="1">
    <source>
        <dbReference type="SAM" id="MobiDB-lite"/>
    </source>
</evidence>
<dbReference type="SUPFAM" id="SSF54695">
    <property type="entry name" value="POZ domain"/>
    <property type="match status" value="1"/>
</dbReference>
<dbReference type="OrthoDB" id="1022638at2759"/>
<feature type="compositionally biased region" description="Low complexity" evidence="1">
    <location>
        <begin position="110"/>
        <end position="125"/>
    </location>
</feature>
<proteinExistence type="predicted"/>
<dbReference type="Pfam" id="PF00651">
    <property type="entry name" value="BTB"/>
    <property type="match status" value="1"/>
</dbReference>
<dbReference type="EMBL" id="JAGPYM010000002">
    <property type="protein sequence ID" value="KAH6898076.1"/>
    <property type="molecule type" value="Genomic_DNA"/>
</dbReference>
<sequence length="304" mass="33343">MADNEGLSPDLAAVLLDLLQTGKNTDFALLSHGKKIHLHKLIVCAQSPVIDAALNGSFKESKTAVLRVDDSFSFETVQYMTKFLYTGKYEIETKAPGKTTKRKRPQVGPISTASSSSLADSTNISSSGPTERQLLFQHYHVCLIADYYDIPNLKSLAIKVFSSTLGLKWTPSNLIEATCEILEATSDEALTDSLAVSIASRLKSFTECTGFEKLEDNAVFLAMVLKKSAMVIQDKNLQLENAILSLENAENWQNCLNRGDAICCKCLYNEGSRIVKEEVDGSSSLPFEYSLLCTGCYKGSDESF</sequence>
<feature type="domain" description="BTB" evidence="2">
    <location>
        <begin position="25"/>
        <end position="93"/>
    </location>
</feature>
<organism evidence="3 4">
    <name type="scientific">Thelonectria olida</name>
    <dbReference type="NCBI Taxonomy" id="1576542"/>
    <lineage>
        <taxon>Eukaryota</taxon>
        <taxon>Fungi</taxon>
        <taxon>Dikarya</taxon>
        <taxon>Ascomycota</taxon>
        <taxon>Pezizomycotina</taxon>
        <taxon>Sordariomycetes</taxon>
        <taxon>Hypocreomycetidae</taxon>
        <taxon>Hypocreales</taxon>
        <taxon>Nectriaceae</taxon>
        <taxon>Thelonectria</taxon>
    </lineage>
</organism>
<keyword evidence="4" id="KW-1185">Reference proteome</keyword>
<name>A0A9P8WFD9_9HYPO</name>
<accession>A0A9P8WFD9</accession>
<gene>
    <name evidence="3" type="ORF">B0T10DRAFT_601107</name>
</gene>
<evidence type="ECO:0000313" key="4">
    <source>
        <dbReference type="Proteomes" id="UP000777438"/>
    </source>
</evidence>
<evidence type="ECO:0000313" key="3">
    <source>
        <dbReference type="EMBL" id="KAH6898076.1"/>
    </source>
</evidence>
<feature type="region of interest" description="Disordered" evidence="1">
    <location>
        <begin position="96"/>
        <end position="125"/>
    </location>
</feature>
<dbReference type="SMART" id="SM00225">
    <property type="entry name" value="BTB"/>
    <property type="match status" value="1"/>
</dbReference>
<dbReference type="Proteomes" id="UP000777438">
    <property type="component" value="Unassembled WGS sequence"/>
</dbReference>
<dbReference type="CDD" id="cd18186">
    <property type="entry name" value="BTB_POZ_ZBTB_KLHL-like"/>
    <property type="match status" value="1"/>
</dbReference>
<comment type="caution">
    <text evidence="3">The sequence shown here is derived from an EMBL/GenBank/DDBJ whole genome shotgun (WGS) entry which is preliminary data.</text>
</comment>
<dbReference type="PROSITE" id="PS50097">
    <property type="entry name" value="BTB"/>
    <property type="match status" value="1"/>
</dbReference>
<protein>
    <recommendedName>
        <fullName evidence="2">BTB domain-containing protein</fullName>
    </recommendedName>
</protein>
<evidence type="ECO:0000259" key="2">
    <source>
        <dbReference type="PROSITE" id="PS50097"/>
    </source>
</evidence>
<dbReference type="InterPro" id="IPR000210">
    <property type="entry name" value="BTB/POZ_dom"/>
</dbReference>